<proteinExistence type="predicted"/>
<protein>
    <recommendedName>
        <fullName evidence="3">Nucleotidyltransferase</fullName>
    </recommendedName>
</protein>
<accession>A0A543AP77</accession>
<gene>
    <name evidence="1" type="ORF">FB556_0841</name>
</gene>
<reference evidence="1 2" key="1">
    <citation type="submission" date="2019-06" db="EMBL/GenBank/DDBJ databases">
        <title>Sequencing the genomes of 1000 actinobacteria strains.</title>
        <authorList>
            <person name="Klenk H.-P."/>
        </authorList>
    </citation>
    <scope>NUCLEOTIDE SEQUENCE [LARGE SCALE GENOMIC DNA]</scope>
    <source>
        <strain evidence="1 2">DSM 24083</strain>
    </source>
</reference>
<dbReference type="EMBL" id="VFOU01000001">
    <property type="protein sequence ID" value="TQL74377.1"/>
    <property type="molecule type" value="Genomic_DNA"/>
</dbReference>
<evidence type="ECO:0000313" key="1">
    <source>
        <dbReference type="EMBL" id="TQL74377.1"/>
    </source>
</evidence>
<dbReference type="Proteomes" id="UP000319746">
    <property type="component" value="Unassembled WGS sequence"/>
</dbReference>
<evidence type="ECO:0000313" key="2">
    <source>
        <dbReference type="Proteomes" id="UP000319746"/>
    </source>
</evidence>
<evidence type="ECO:0008006" key="3">
    <source>
        <dbReference type="Google" id="ProtNLM"/>
    </source>
</evidence>
<keyword evidence="2" id="KW-1185">Reference proteome</keyword>
<comment type="caution">
    <text evidence="1">The sequence shown here is derived from an EMBL/GenBank/DDBJ whole genome shotgun (WGS) entry which is preliminary data.</text>
</comment>
<sequence>MSTVTDTLNEVSAQIDADPLALAEARTRLNLVLEIAASYDGQLATYRSGSLAAHTMIDPVSDGDGGLILDRRSHPDLGPEGRGETPLQIVEELRSYMAPVIRKTYPKARVTTSKRGPMVHFGQPINGQNPTVDLVVALTRKEDPGLWIPNLNTRTWDASDPQRHVVLLASGTDSQKRLRRRVIRLAKAWNNQYTDPGVSSFLLSVWAYEFIRPGMGVAAGLHALFEGAATRLESSTSTPDPAGVSPDLKPELPIKQVRPRLRTAADTLHEAISSTDDQDTVRAALARLYPKYISFPEQASLADAVALLSARKPTTTAQLGLTTTPAVIPPTRSYGDKL</sequence>
<dbReference type="AlphaFoldDB" id="A0A543AP77"/>
<name>A0A543AP77_9MICC</name>
<organism evidence="1 2">
    <name type="scientific">Enteractinococcus coprophilus</name>
    <dbReference type="NCBI Taxonomy" id="1027633"/>
    <lineage>
        <taxon>Bacteria</taxon>
        <taxon>Bacillati</taxon>
        <taxon>Actinomycetota</taxon>
        <taxon>Actinomycetes</taxon>
        <taxon>Micrococcales</taxon>
        <taxon>Micrococcaceae</taxon>
    </lineage>
</organism>
<dbReference type="RefSeq" id="WP_141864956.1">
    <property type="nucleotide sequence ID" value="NZ_BAABAN010000001.1"/>
</dbReference>
<dbReference type="OrthoDB" id="4963209at2"/>